<name>A0AAJ2ETK3_9HYPH</name>
<sequence length="57" mass="6592">MSNFINWLRYVLDIEKPYSDYESDTYLDRKLQTRPSTSQKIIVASILILGVALILAD</sequence>
<proteinExistence type="predicted"/>
<keyword evidence="4" id="KW-1185">Reference proteome</keyword>
<gene>
    <name evidence="3" type="ORF">QE369_002820</name>
    <name evidence="2" type="ORF">QE408_003547</name>
</gene>
<accession>A0AAJ2ETK3</accession>
<protein>
    <submittedName>
        <fullName evidence="3">Uncharacterized protein</fullName>
    </submittedName>
</protein>
<feature type="transmembrane region" description="Helical" evidence="1">
    <location>
        <begin position="39"/>
        <end position="56"/>
    </location>
</feature>
<evidence type="ECO:0000313" key="2">
    <source>
        <dbReference type="EMBL" id="MDQ1186404.1"/>
    </source>
</evidence>
<dbReference type="Proteomes" id="UP001224781">
    <property type="component" value="Unassembled WGS sequence"/>
</dbReference>
<evidence type="ECO:0000313" key="5">
    <source>
        <dbReference type="Proteomes" id="UP001255601"/>
    </source>
</evidence>
<keyword evidence="1" id="KW-1133">Transmembrane helix</keyword>
<keyword evidence="1" id="KW-0812">Transmembrane</keyword>
<organism evidence="3 5">
    <name type="scientific">Agrobacterium larrymoorei</name>
    <dbReference type="NCBI Taxonomy" id="160699"/>
    <lineage>
        <taxon>Bacteria</taxon>
        <taxon>Pseudomonadati</taxon>
        <taxon>Pseudomonadota</taxon>
        <taxon>Alphaproteobacteria</taxon>
        <taxon>Hyphomicrobiales</taxon>
        <taxon>Rhizobiaceae</taxon>
        <taxon>Rhizobium/Agrobacterium group</taxon>
        <taxon>Agrobacterium</taxon>
    </lineage>
</organism>
<keyword evidence="1" id="KW-0472">Membrane</keyword>
<dbReference type="AlphaFoldDB" id="A0AAJ2ETK3"/>
<dbReference type="EMBL" id="JAUTBL010000002">
    <property type="protein sequence ID" value="MDQ1186404.1"/>
    <property type="molecule type" value="Genomic_DNA"/>
</dbReference>
<evidence type="ECO:0000256" key="1">
    <source>
        <dbReference type="SAM" id="Phobius"/>
    </source>
</evidence>
<reference evidence="3" key="1">
    <citation type="submission" date="2023-08" db="EMBL/GenBank/DDBJ databases">
        <title>Functional and genomic diversity of the sorghum phyllosphere microbiome.</title>
        <authorList>
            <person name="Shade A."/>
        </authorList>
    </citation>
    <scope>NUCLEOTIDE SEQUENCE</scope>
    <source>
        <strain evidence="3">SORGH_AS_0974</strain>
        <strain evidence="2 4">SORGH_AS_1126</strain>
    </source>
</reference>
<dbReference type="EMBL" id="JAVIZC010000003">
    <property type="protein sequence ID" value="MDR6102623.1"/>
    <property type="molecule type" value="Genomic_DNA"/>
</dbReference>
<comment type="caution">
    <text evidence="3">The sequence shown here is derived from an EMBL/GenBank/DDBJ whole genome shotgun (WGS) entry which is preliminary data.</text>
</comment>
<evidence type="ECO:0000313" key="3">
    <source>
        <dbReference type="EMBL" id="MDR6102623.1"/>
    </source>
</evidence>
<evidence type="ECO:0000313" key="4">
    <source>
        <dbReference type="Proteomes" id="UP001224781"/>
    </source>
</evidence>
<dbReference type="Proteomes" id="UP001255601">
    <property type="component" value="Unassembled WGS sequence"/>
</dbReference>